<keyword evidence="2" id="KW-0732">Signal</keyword>
<feature type="signal peptide" evidence="2">
    <location>
        <begin position="1"/>
        <end position="27"/>
    </location>
</feature>
<dbReference type="PROSITE" id="PS51406">
    <property type="entry name" value="FIBRINOGEN_C_2"/>
    <property type="match status" value="1"/>
</dbReference>
<dbReference type="OrthoDB" id="6145874at2759"/>
<keyword evidence="1" id="KW-0175">Coiled coil</keyword>
<proteinExistence type="predicted"/>
<dbReference type="SUPFAM" id="SSF56496">
    <property type="entry name" value="Fibrinogen C-terminal domain-like"/>
    <property type="match status" value="1"/>
</dbReference>
<dbReference type="InterPro" id="IPR050373">
    <property type="entry name" value="Fibrinogen_C-term_domain"/>
</dbReference>
<dbReference type="KEGG" id="dhe:111600423"/>
<feature type="chain" id="PRO_5027015383" evidence="2">
    <location>
        <begin position="28"/>
        <end position="358"/>
    </location>
</feature>
<dbReference type="AlphaFoldDB" id="A0A6J1LY18"/>
<dbReference type="PANTHER" id="PTHR19143:SF327">
    <property type="entry name" value="FI21813P1-RELATED"/>
    <property type="match status" value="1"/>
</dbReference>
<feature type="coiled-coil region" evidence="1">
    <location>
        <begin position="67"/>
        <end position="94"/>
    </location>
</feature>
<dbReference type="InterPro" id="IPR002181">
    <property type="entry name" value="Fibrinogen_a/b/g_C_dom"/>
</dbReference>
<dbReference type="CDD" id="cd00087">
    <property type="entry name" value="FReD"/>
    <property type="match status" value="1"/>
</dbReference>
<dbReference type="SMART" id="SM00186">
    <property type="entry name" value="FBG"/>
    <property type="match status" value="1"/>
</dbReference>
<keyword evidence="4" id="KW-1185">Reference proteome</keyword>
<organism evidence="4 5">
    <name type="scientific">Drosophila hydei</name>
    <name type="common">Fruit fly</name>
    <dbReference type="NCBI Taxonomy" id="7224"/>
    <lineage>
        <taxon>Eukaryota</taxon>
        <taxon>Metazoa</taxon>
        <taxon>Ecdysozoa</taxon>
        <taxon>Arthropoda</taxon>
        <taxon>Hexapoda</taxon>
        <taxon>Insecta</taxon>
        <taxon>Pterygota</taxon>
        <taxon>Neoptera</taxon>
        <taxon>Endopterygota</taxon>
        <taxon>Diptera</taxon>
        <taxon>Brachycera</taxon>
        <taxon>Muscomorpha</taxon>
        <taxon>Ephydroidea</taxon>
        <taxon>Drosophilidae</taxon>
        <taxon>Drosophila</taxon>
    </lineage>
</organism>
<feature type="domain" description="Fibrinogen C-terminal" evidence="3">
    <location>
        <begin position="149"/>
        <end position="357"/>
    </location>
</feature>
<dbReference type="GO" id="GO:0005615">
    <property type="term" value="C:extracellular space"/>
    <property type="evidence" value="ECO:0007669"/>
    <property type="project" value="TreeGrafter"/>
</dbReference>
<dbReference type="Gene3D" id="3.90.215.10">
    <property type="entry name" value="Gamma Fibrinogen, chain A, domain 1"/>
    <property type="match status" value="1"/>
</dbReference>
<evidence type="ECO:0000259" key="3">
    <source>
        <dbReference type="PROSITE" id="PS51406"/>
    </source>
</evidence>
<dbReference type="InterPro" id="IPR036056">
    <property type="entry name" value="Fibrinogen-like_C"/>
</dbReference>
<dbReference type="PANTHER" id="PTHR19143">
    <property type="entry name" value="FIBRINOGEN/TENASCIN/ANGIOPOEITIN"/>
    <property type="match status" value="1"/>
</dbReference>
<sequence>MRRGSVLKMNIKLIIFVICALIEAIYGDELSCADERKLGNTCGKYCYRIVKPLLQHLAKMSIKEQEFENLLKKVHEQEIIIKNLQLENARFENQTPLLSACKSELAAKDALIEYRKADIKSLESDIQDCKFHARANIFRLEEQLKTKDNSIDPKVSSCSTSSSDIEEAKVYNIKSFAVSCDSRLAGSGWTVIQRRQDGSVDFNRKWNEYRLGFGQIQGEFFMGLEKLHLLTSSQPHELYIYLRNIANETRFARYDYFLIADETESFRLQSLGNYTGNAGHSLFSHVGSKFSTMDRDNDSSDFNCATEWLSGWWYKSCYDCNLNGVYKDVSNNDGIKWLTWNTTSSISFVQMMIRPKSL</sequence>
<name>A0A6J1LY18_DROHY</name>
<dbReference type="Proteomes" id="UP000504633">
    <property type="component" value="Unplaced"/>
</dbReference>
<protein>
    <submittedName>
        <fullName evidence="5">Fibrinogen-like protein 1</fullName>
    </submittedName>
</protein>
<reference evidence="5" key="1">
    <citation type="submission" date="2025-08" db="UniProtKB">
        <authorList>
            <consortium name="RefSeq"/>
        </authorList>
    </citation>
    <scope>IDENTIFICATION</scope>
    <source>
        <strain evidence="5">15085-1641.00</strain>
        <tissue evidence="5">Whole body</tissue>
    </source>
</reference>
<dbReference type="Pfam" id="PF00147">
    <property type="entry name" value="Fibrinogen_C"/>
    <property type="match status" value="1"/>
</dbReference>
<evidence type="ECO:0000256" key="1">
    <source>
        <dbReference type="SAM" id="Coils"/>
    </source>
</evidence>
<accession>A0A6J1LY18</accession>
<dbReference type="InterPro" id="IPR014716">
    <property type="entry name" value="Fibrinogen_a/b/g_C_1"/>
</dbReference>
<gene>
    <name evidence="5" type="primary">LOC111600423</name>
</gene>
<dbReference type="RefSeq" id="XP_023172273.1">
    <property type="nucleotide sequence ID" value="XM_023316505.2"/>
</dbReference>
<evidence type="ECO:0000313" key="5">
    <source>
        <dbReference type="RefSeq" id="XP_023172273.1"/>
    </source>
</evidence>
<dbReference type="OMA" id="KYCYRIV"/>
<dbReference type="GeneID" id="111600423"/>
<evidence type="ECO:0000313" key="4">
    <source>
        <dbReference type="Proteomes" id="UP000504633"/>
    </source>
</evidence>
<evidence type="ECO:0000256" key="2">
    <source>
        <dbReference type="SAM" id="SignalP"/>
    </source>
</evidence>